<dbReference type="InterPro" id="IPR009030">
    <property type="entry name" value="Growth_fac_rcpt_cys_sf"/>
</dbReference>
<sequence length="778" mass="83672">MHRQTFLRAAFHQSFRYGEEKIRMTPTRTLLYDVSNNFLSGDLPVISNQSALQRLHRLVKPTDFAGNAFLCPIPAALLPSNLTCVCGDGYTIKSTESTMKAAKVGNADENGMRKQIILAREADDLCVLCPEGSYSNTTTNQKCGQCPAGSTPGYTLNRRPDHCEFCLPGTFANDSTGSSCTPCNPGTYADVVGATSCNSCTPGHFATGQGSTNCTLCAVGTFSDRIGSITCTSCPPGTYVNAEGEAECLMCPKDEYQDEIGSVECKRCPVGHIAPQQGYVKCTPCSPGSFYDAKIKICLWCCPGTFSAVAAQTECGKCENGTVAEGFGEVECLSVAAPGSEYKTLAIATKCEPGTFNNGLWRTCQSCSPGTFASTTGSLGCSPCAKGSFASNKGSVSCEKAPPGWFVEFEGATRAEPCPPNHFAGVNGQITCTPCQSPSFSFLPGGVECSFAKPGEVYEYVEWPRLALNVVGFKLQNLPDTTNDSIDALTEVWAYMLTSYLDSTYRLHVLQVKQPSGLSQLTQILVAAEMIIVKTHEENKPEKRARDAFHQATETAKSALEDLLDELDGSISDQGKDESETDQLADLVQSNSFRDAMVRQFRRVNLFDGALPFSMMNMSMVEPPFNSTRAVACAPGTFFSVTSGMERVCLPCRVGSYSSISGALKCELCPHGTFAAKEGLEMCNTCPLGADATAGASSCVECSWFTYECEGFWGDLIAAVCLGAALLRKVYYKIRKLCVGDQAAQEQDASVALMIAIRTHGRTFDRVWYAPMVRISFG</sequence>
<feature type="non-terminal residue" evidence="2">
    <location>
        <position position="778"/>
    </location>
</feature>
<dbReference type="SMART" id="SM01411">
    <property type="entry name" value="Ephrin_rec_like"/>
    <property type="match status" value="7"/>
</dbReference>
<feature type="domain" description="Tyrosine-protein kinase ephrin type A/B receptor-like" evidence="1">
    <location>
        <begin position="370"/>
        <end position="418"/>
    </location>
</feature>
<proteinExistence type="predicted"/>
<name>A0A225V0Q3_9STRA</name>
<dbReference type="SUPFAM" id="SSF57586">
    <property type="entry name" value="TNF receptor-like"/>
    <property type="match status" value="1"/>
</dbReference>
<dbReference type="InterPro" id="IPR011641">
    <property type="entry name" value="Tyr-kin_ephrin_A/B_rcpt-like"/>
</dbReference>
<feature type="domain" description="Tyrosine-protein kinase ephrin type A/B receptor-like" evidence="1">
    <location>
        <begin position="237"/>
        <end position="278"/>
    </location>
</feature>
<evidence type="ECO:0000259" key="1">
    <source>
        <dbReference type="Pfam" id="PF07699"/>
    </source>
</evidence>
<dbReference type="PANTHER" id="PTHR46967:SF1">
    <property type="entry name" value="KERATIN-ASSOCIATED PROTEIN 16-1-LIKE"/>
    <property type="match status" value="1"/>
</dbReference>
<dbReference type="OrthoDB" id="195103at2759"/>
<feature type="domain" description="Tyrosine-protein kinase ephrin type A/B receptor-like" evidence="1">
    <location>
        <begin position="648"/>
        <end position="679"/>
    </location>
</feature>
<dbReference type="AlphaFoldDB" id="A0A225V0Q3"/>
<accession>A0A225V0Q3</accession>
<dbReference type="Proteomes" id="UP000198211">
    <property type="component" value="Unassembled WGS sequence"/>
</dbReference>
<organism evidence="2 3">
    <name type="scientific">Phytophthora megakarya</name>
    <dbReference type="NCBI Taxonomy" id="4795"/>
    <lineage>
        <taxon>Eukaryota</taxon>
        <taxon>Sar</taxon>
        <taxon>Stramenopiles</taxon>
        <taxon>Oomycota</taxon>
        <taxon>Peronosporomycetes</taxon>
        <taxon>Peronosporales</taxon>
        <taxon>Peronosporaceae</taxon>
        <taxon>Phytophthora</taxon>
    </lineage>
</organism>
<gene>
    <name evidence="2" type="ORF">PHMEG_00031323</name>
</gene>
<feature type="domain" description="Tyrosine-protein kinase ephrin type A/B receptor-like" evidence="1">
    <location>
        <begin position="169"/>
        <end position="213"/>
    </location>
</feature>
<evidence type="ECO:0000313" key="2">
    <source>
        <dbReference type="EMBL" id="OWY98019.1"/>
    </source>
</evidence>
<dbReference type="EMBL" id="NBNE01009840">
    <property type="protein sequence ID" value="OWY98019.1"/>
    <property type="molecule type" value="Genomic_DNA"/>
</dbReference>
<evidence type="ECO:0000313" key="3">
    <source>
        <dbReference type="Proteomes" id="UP000198211"/>
    </source>
</evidence>
<reference evidence="3" key="1">
    <citation type="submission" date="2017-03" db="EMBL/GenBank/DDBJ databases">
        <title>Phytopthora megakarya and P. palmivora, two closely related causual agents of cacao black pod achieved similar genome size and gene model numbers by different mechanisms.</title>
        <authorList>
            <person name="Ali S."/>
            <person name="Shao J."/>
            <person name="Larry D.J."/>
            <person name="Kronmiller B."/>
            <person name="Shen D."/>
            <person name="Strem M.D."/>
            <person name="Melnick R.L."/>
            <person name="Guiltinan M.J."/>
            <person name="Tyler B.M."/>
            <person name="Meinhardt L.W."/>
            <person name="Bailey B.A."/>
        </authorList>
    </citation>
    <scope>NUCLEOTIDE SEQUENCE [LARGE SCALE GENOMIC DNA]</scope>
    <source>
        <strain evidence="3">zdho120</strain>
    </source>
</reference>
<dbReference type="PANTHER" id="PTHR46967">
    <property type="entry name" value="INSULIN-LIKE GROWTH FACTOR BINDING PROTEIN,N-TERMINAL"/>
    <property type="match status" value="1"/>
</dbReference>
<protein>
    <recommendedName>
        <fullName evidence="1">Tyrosine-protein kinase ephrin type A/B receptor-like domain-containing protein</fullName>
    </recommendedName>
</protein>
<dbReference type="STRING" id="4795.A0A225V0Q3"/>
<dbReference type="SUPFAM" id="SSF57184">
    <property type="entry name" value="Growth factor receptor domain"/>
    <property type="match status" value="3"/>
</dbReference>
<comment type="caution">
    <text evidence="2">The sequence shown here is derived from an EMBL/GenBank/DDBJ whole genome shotgun (WGS) entry which is preliminary data.</text>
</comment>
<keyword evidence="3" id="KW-1185">Reference proteome</keyword>
<dbReference type="Gene3D" id="2.10.50.10">
    <property type="entry name" value="Tumor Necrosis Factor Receptor, subunit A, domain 2"/>
    <property type="match status" value="5"/>
</dbReference>
<dbReference type="Pfam" id="PF07699">
    <property type="entry name" value="Ephrin_rec_like"/>
    <property type="match status" value="4"/>
</dbReference>